<name>A0ABT2JDC6_9PSEU</name>
<dbReference type="EMBL" id="JAFFZE010000016">
    <property type="protein sequence ID" value="MCT2585878.1"/>
    <property type="molecule type" value="Genomic_DNA"/>
</dbReference>
<proteinExistence type="predicted"/>
<evidence type="ECO:0000259" key="1">
    <source>
        <dbReference type="Pfam" id="PF06889"/>
    </source>
</evidence>
<dbReference type="Proteomes" id="UP001156441">
    <property type="component" value="Unassembled WGS sequence"/>
</dbReference>
<evidence type="ECO:0000313" key="3">
    <source>
        <dbReference type="Proteomes" id="UP001156441"/>
    </source>
</evidence>
<feature type="domain" description="DUF1266" evidence="1">
    <location>
        <begin position="49"/>
        <end position="237"/>
    </location>
</feature>
<organism evidence="2 3">
    <name type="scientific">Actinophytocola gossypii</name>
    <dbReference type="NCBI Taxonomy" id="2812003"/>
    <lineage>
        <taxon>Bacteria</taxon>
        <taxon>Bacillati</taxon>
        <taxon>Actinomycetota</taxon>
        <taxon>Actinomycetes</taxon>
        <taxon>Pseudonocardiales</taxon>
        <taxon>Pseudonocardiaceae</taxon>
    </lineage>
</organism>
<dbReference type="PROSITE" id="PS51257">
    <property type="entry name" value="PROKAR_LIPOPROTEIN"/>
    <property type="match status" value="1"/>
</dbReference>
<protein>
    <submittedName>
        <fullName evidence="2">DUF1266 domain-containing protein</fullName>
    </submittedName>
</protein>
<comment type="caution">
    <text evidence="2">The sequence shown here is derived from an EMBL/GenBank/DDBJ whole genome shotgun (WGS) entry which is preliminary data.</text>
</comment>
<gene>
    <name evidence="2" type="ORF">JT362_22435</name>
</gene>
<sequence>MILSRVRTRPAGPPAFGLACGAHVAVEQGEDWHDPAGAGLSKLVLRERLASWWGVRGATEWQRMMDGLLAERGERPNDLALELRWQATVVRTVPPDLAGWRRIVRQAAEDGELSWHAVPMLIEAAERISRYEDRFRADGLLSPHGVVHGVRAYDWGRAANLARCGLRAGYCDRAAAEEAVLRVGELCARHYMSWSDLSAAFALGRLLAGDEDRYEALREAHRALLTEADSPWRTLAWPAHRPEPGGFRQVTRR</sequence>
<dbReference type="Pfam" id="PF06889">
    <property type="entry name" value="DUF1266"/>
    <property type="match status" value="1"/>
</dbReference>
<dbReference type="RefSeq" id="WP_260193608.1">
    <property type="nucleotide sequence ID" value="NZ_JAFFZE010000016.1"/>
</dbReference>
<evidence type="ECO:0000313" key="2">
    <source>
        <dbReference type="EMBL" id="MCT2585878.1"/>
    </source>
</evidence>
<dbReference type="InterPro" id="IPR009677">
    <property type="entry name" value="DUF1266"/>
</dbReference>
<reference evidence="2 3" key="1">
    <citation type="submission" date="2021-02" db="EMBL/GenBank/DDBJ databases">
        <title>Actinophytocola xerophila sp. nov., isolated from soil of cotton cropping field.</title>
        <authorList>
            <person name="Huang R."/>
            <person name="Chen X."/>
            <person name="Ge X."/>
            <person name="Liu W."/>
        </authorList>
    </citation>
    <scope>NUCLEOTIDE SEQUENCE [LARGE SCALE GENOMIC DNA]</scope>
    <source>
        <strain evidence="2 3">S1-96</strain>
    </source>
</reference>
<keyword evidence="3" id="KW-1185">Reference proteome</keyword>
<accession>A0ABT2JDC6</accession>